<evidence type="ECO:0000313" key="5">
    <source>
        <dbReference type="EMBL" id="GEO30366.1"/>
    </source>
</evidence>
<name>A0A512D1N1_9MICO</name>
<evidence type="ECO:0000256" key="3">
    <source>
        <dbReference type="ARBA" id="ARBA00022989"/>
    </source>
</evidence>
<keyword evidence="3" id="KW-1133">Transmembrane helix</keyword>
<evidence type="ECO:0000256" key="4">
    <source>
        <dbReference type="ARBA" id="ARBA00023136"/>
    </source>
</evidence>
<sequence length="176" mass="18793">MIVRRLARPLLASVFVAAGVEALRNPAARTPQAAHLLQKVPGQVPGADVAAKDPDLFVRVNGAALLGGGLLLATGRMPRLASTVLAASVVPTTAIEHAFWEETDPTRKSQSRSLFLKNVGLLGGLLLAAVDTEGRPGLAWRAQHATKTTRREARHAQRTARREARLLAHRAQDVVS</sequence>
<keyword evidence="6" id="KW-1185">Reference proteome</keyword>
<comment type="caution">
    <text evidence="5">The sequence shown here is derived from an EMBL/GenBank/DDBJ whole genome shotgun (WGS) entry which is preliminary data.</text>
</comment>
<dbReference type="Proteomes" id="UP000321534">
    <property type="component" value="Unassembled WGS sequence"/>
</dbReference>
<evidence type="ECO:0000256" key="1">
    <source>
        <dbReference type="ARBA" id="ARBA00004141"/>
    </source>
</evidence>
<evidence type="ECO:0008006" key="7">
    <source>
        <dbReference type="Google" id="ProtNLM"/>
    </source>
</evidence>
<dbReference type="GO" id="GO:0016020">
    <property type="term" value="C:membrane"/>
    <property type="evidence" value="ECO:0007669"/>
    <property type="project" value="UniProtKB-SubCell"/>
</dbReference>
<dbReference type="OrthoDB" id="329282at2"/>
<protein>
    <recommendedName>
        <fullName evidence="7">DoxX family protein</fullName>
    </recommendedName>
</protein>
<reference evidence="5 6" key="1">
    <citation type="submission" date="2019-07" db="EMBL/GenBank/DDBJ databases">
        <title>Whole genome shotgun sequence of Terrabacter aerolatus NBRC 106305.</title>
        <authorList>
            <person name="Hosoyama A."/>
            <person name="Uohara A."/>
            <person name="Ohji S."/>
            <person name="Ichikawa N."/>
        </authorList>
    </citation>
    <scope>NUCLEOTIDE SEQUENCE [LARGE SCALE GENOMIC DNA]</scope>
    <source>
        <strain evidence="5 6">NBRC 106305</strain>
    </source>
</reference>
<keyword evidence="2" id="KW-0812">Transmembrane</keyword>
<dbReference type="InterPro" id="IPR032808">
    <property type="entry name" value="DoxX"/>
</dbReference>
<dbReference type="Pfam" id="PF07681">
    <property type="entry name" value="DoxX"/>
    <property type="match status" value="1"/>
</dbReference>
<evidence type="ECO:0000313" key="6">
    <source>
        <dbReference type="Proteomes" id="UP000321534"/>
    </source>
</evidence>
<gene>
    <name evidence="5" type="ORF">TAE01_21760</name>
</gene>
<comment type="subcellular location">
    <subcellularLocation>
        <location evidence="1">Membrane</location>
        <topology evidence="1">Multi-pass membrane protein</topology>
    </subcellularLocation>
</comment>
<dbReference type="RefSeq" id="WP_147066271.1">
    <property type="nucleotide sequence ID" value="NZ_BAAARO010000016.1"/>
</dbReference>
<evidence type="ECO:0000256" key="2">
    <source>
        <dbReference type="ARBA" id="ARBA00022692"/>
    </source>
</evidence>
<proteinExistence type="predicted"/>
<dbReference type="AlphaFoldDB" id="A0A512D1N1"/>
<accession>A0A512D1N1</accession>
<organism evidence="5 6">
    <name type="scientific">Terrabacter aerolatus</name>
    <dbReference type="NCBI Taxonomy" id="422442"/>
    <lineage>
        <taxon>Bacteria</taxon>
        <taxon>Bacillati</taxon>
        <taxon>Actinomycetota</taxon>
        <taxon>Actinomycetes</taxon>
        <taxon>Micrococcales</taxon>
        <taxon>Intrasporangiaceae</taxon>
        <taxon>Terrabacter</taxon>
    </lineage>
</organism>
<dbReference type="EMBL" id="BJYX01000010">
    <property type="protein sequence ID" value="GEO30366.1"/>
    <property type="molecule type" value="Genomic_DNA"/>
</dbReference>
<keyword evidence="4" id="KW-0472">Membrane</keyword>